<keyword evidence="2" id="KW-1185">Reference proteome</keyword>
<dbReference type="EMBL" id="BGPR01005270">
    <property type="protein sequence ID" value="GBN08521.1"/>
    <property type="molecule type" value="Genomic_DNA"/>
</dbReference>
<dbReference type="Proteomes" id="UP000499080">
    <property type="component" value="Unassembled WGS sequence"/>
</dbReference>
<gene>
    <name evidence="1" type="ORF">AVEN_5830_1</name>
</gene>
<sequence length="69" mass="7731">MVALCLMVAPLEEVQTQSGSGRSDEVGDALSLDAEMWTWVRPYLVMMEMWTWSGHAVMIDVDLVRDALS</sequence>
<organism evidence="1 2">
    <name type="scientific">Araneus ventricosus</name>
    <name type="common">Orbweaver spider</name>
    <name type="synonym">Epeira ventricosa</name>
    <dbReference type="NCBI Taxonomy" id="182803"/>
    <lineage>
        <taxon>Eukaryota</taxon>
        <taxon>Metazoa</taxon>
        <taxon>Ecdysozoa</taxon>
        <taxon>Arthropoda</taxon>
        <taxon>Chelicerata</taxon>
        <taxon>Arachnida</taxon>
        <taxon>Araneae</taxon>
        <taxon>Araneomorphae</taxon>
        <taxon>Entelegynae</taxon>
        <taxon>Araneoidea</taxon>
        <taxon>Araneidae</taxon>
        <taxon>Araneus</taxon>
    </lineage>
</organism>
<evidence type="ECO:0000313" key="2">
    <source>
        <dbReference type="Proteomes" id="UP000499080"/>
    </source>
</evidence>
<name>A0A4Y2L1J2_ARAVE</name>
<proteinExistence type="predicted"/>
<protein>
    <submittedName>
        <fullName evidence="1">Uncharacterized protein</fullName>
    </submittedName>
</protein>
<evidence type="ECO:0000313" key="1">
    <source>
        <dbReference type="EMBL" id="GBN08521.1"/>
    </source>
</evidence>
<comment type="caution">
    <text evidence="1">The sequence shown here is derived from an EMBL/GenBank/DDBJ whole genome shotgun (WGS) entry which is preliminary data.</text>
</comment>
<dbReference type="AlphaFoldDB" id="A0A4Y2L1J2"/>
<accession>A0A4Y2L1J2</accession>
<reference evidence="1 2" key="1">
    <citation type="journal article" date="2019" name="Sci. Rep.">
        <title>Orb-weaving spider Araneus ventricosus genome elucidates the spidroin gene catalogue.</title>
        <authorList>
            <person name="Kono N."/>
            <person name="Nakamura H."/>
            <person name="Ohtoshi R."/>
            <person name="Moran D.A.P."/>
            <person name="Shinohara A."/>
            <person name="Yoshida Y."/>
            <person name="Fujiwara M."/>
            <person name="Mori M."/>
            <person name="Tomita M."/>
            <person name="Arakawa K."/>
        </authorList>
    </citation>
    <scope>NUCLEOTIDE SEQUENCE [LARGE SCALE GENOMIC DNA]</scope>
</reference>